<dbReference type="RefSeq" id="WP_148621605.1">
    <property type="nucleotide sequence ID" value="NZ_SDGZ01000003.1"/>
</dbReference>
<dbReference type="PANTHER" id="PTHR38440">
    <property type="entry name" value="UPF0398 PROTEIN YPSA"/>
    <property type="match status" value="1"/>
</dbReference>
<name>A0A6C2CBY5_9LACO</name>
<dbReference type="PANTHER" id="PTHR38440:SF1">
    <property type="entry name" value="UPF0398 PROTEIN SPR0331"/>
    <property type="match status" value="1"/>
</dbReference>
<sequence>MNRIWMTGFRSFELGIMGTKDPKKVVIDFALKKVLQQLIADDADWLITGGQLGIEQWSIDAALNLEDQDQKLKVALMTPFNNFGKQWNEANQAKLSQLKAAVDYTAPVSQLDYSDPSQLKNYQRFMLEHTDQAVFFYDDSAEESKARFDYLAAKQFAVDHDYPIRLIDFDRLQDFADELEFR</sequence>
<gene>
    <name evidence="1" type="ORF">ESZ50_00355</name>
</gene>
<dbReference type="Pfam" id="PF06908">
    <property type="entry name" value="YpsA"/>
    <property type="match status" value="1"/>
</dbReference>
<reference evidence="1 2" key="1">
    <citation type="submission" date="2019-01" db="EMBL/GenBank/DDBJ databases">
        <title>Weissella sp. nov., a novel lactic acid bacterium isolated from animal feces.</title>
        <authorList>
            <person name="Wang L.-T."/>
        </authorList>
    </citation>
    <scope>NUCLEOTIDE SEQUENCE [LARGE SCALE GENOMIC DNA]</scope>
    <source>
        <strain evidence="1 2">8H-2</strain>
    </source>
</reference>
<organism evidence="1 2">
    <name type="scientific">Weissella muntiaci</name>
    <dbReference type="NCBI Taxonomy" id="2508881"/>
    <lineage>
        <taxon>Bacteria</taxon>
        <taxon>Bacillati</taxon>
        <taxon>Bacillota</taxon>
        <taxon>Bacilli</taxon>
        <taxon>Lactobacillales</taxon>
        <taxon>Lactobacillaceae</taxon>
        <taxon>Weissella</taxon>
    </lineage>
</organism>
<dbReference type="SUPFAM" id="SSF102405">
    <property type="entry name" value="MCP/YpsA-like"/>
    <property type="match status" value="1"/>
</dbReference>
<proteinExistence type="predicted"/>
<protein>
    <submittedName>
        <fullName evidence="1">DUF1273 domain-containing protein</fullName>
    </submittedName>
</protein>
<comment type="caution">
    <text evidence="1">The sequence shown here is derived from an EMBL/GenBank/DDBJ whole genome shotgun (WGS) entry which is preliminary data.</text>
</comment>
<dbReference type="Gene3D" id="3.40.50.450">
    <property type="match status" value="1"/>
</dbReference>
<dbReference type="InterPro" id="IPR010697">
    <property type="entry name" value="YspA"/>
</dbReference>
<evidence type="ECO:0000313" key="1">
    <source>
        <dbReference type="EMBL" id="TYC51019.1"/>
    </source>
</evidence>
<keyword evidence="2" id="KW-1185">Reference proteome</keyword>
<dbReference type="PIRSF" id="PIRSF021290">
    <property type="entry name" value="DUF1273"/>
    <property type="match status" value="1"/>
</dbReference>
<dbReference type="Proteomes" id="UP000371977">
    <property type="component" value="Unassembled WGS sequence"/>
</dbReference>
<dbReference type="EMBL" id="SDGZ01000003">
    <property type="protein sequence ID" value="TYC51019.1"/>
    <property type="molecule type" value="Genomic_DNA"/>
</dbReference>
<dbReference type="AlphaFoldDB" id="A0A6C2CBY5"/>
<dbReference type="NCBIfam" id="NF010181">
    <property type="entry name" value="PRK13660.1"/>
    <property type="match status" value="1"/>
</dbReference>
<accession>A0A6C2CBY5</accession>
<dbReference type="OrthoDB" id="2301957at2"/>
<evidence type="ECO:0000313" key="2">
    <source>
        <dbReference type="Proteomes" id="UP000371977"/>
    </source>
</evidence>